<dbReference type="EMBL" id="LCRB01000003">
    <property type="protein sequence ID" value="KKW26575.1"/>
    <property type="molecule type" value="Genomic_DNA"/>
</dbReference>
<reference evidence="2 3" key="1">
    <citation type="journal article" date="2015" name="Nature">
        <title>rRNA introns, odd ribosomes, and small enigmatic genomes across a large radiation of phyla.</title>
        <authorList>
            <person name="Brown C.T."/>
            <person name="Hug L.A."/>
            <person name="Thomas B.C."/>
            <person name="Sharon I."/>
            <person name="Castelle C.J."/>
            <person name="Singh A."/>
            <person name="Wilkins M.J."/>
            <person name="Williams K.H."/>
            <person name="Banfield J.F."/>
        </authorList>
    </citation>
    <scope>NUCLEOTIDE SEQUENCE [LARGE SCALE GENOMIC DNA]</scope>
</reference>
<evidence type="ECO:0000313" key="2">
    <source>
        <dbReference type="EMBL" id="KKW26575.1"/>
    </source>
</evidence>
<sequence>MSKKRHKQLRELQRLQALHREAGMSAPTAARQLADSYTPGAVPVQSVASTKEASSDAIASESHTTVKRDLVVLIPLLLGMVGLLFVAKWATDNTALMQWILSAGRLFN</sequence>
<organism evidence="2 3">
    <name type="scientific">candidate division Kazan bacterium GW2011_GWB1_52_7</name>
    <dbReference type="NCBI Taxonomy" id="1620414"/>
    <lineage>
        <taxon>Bacteria</taxon>
        <taxon>Bacteria division Kazan-3B-28</taxon>
    </lineage>
</organism>
<keyword evidence="1" id="KW-1133">Transmembrane helix</keyword>
<evidence type="ECO:0000256" key="1">
    <source>
        <dbReference type="SAM" id="Phobius"/>
    </source>
</evidence>
<feature type="transmembrane region" description="Helical" evidence="1">
    <location>
        <begin position="70"/>
        <end position="90"/>
    </location>
</feature>
<protein>
    <submittedName>
        <fullName evidence="2">Uncharacterized protein</fullName>
    </submittedName>
</protein>
<dbReference type="AlphaFoldDB" id="A0A0G1X6U6"/>
<dbReference type="Proteomes" id="UP000034913">
    <property type="component" value="Unassembled WGS sequence"/>
</dbReference>
<name>A0A0G1X6U6_UNCK3</name>
<proteinExistence type="predicted"/>
<gene>
    <name evidence="2" type="ORF">VF00_C0003G0005</name>
</gene>
<comment type="caution">
    <text evidence="2">The sequence shown here is derived from an EMBL/GenBank/DDBJ whole genome shotgun (WGS) entry which is preliminary data.</text>
</comment>
<evidence type="ECO:0000313" key="3">
    <source>
        <dbReference type="Proteomes" id="UP000034913"/>
    </source>
</evidence>
<keyword evidence="1" id="KW-0472">Membrane</keyword>
<keyword evidence="1" id="KW-0812">Transmembrane</keyword>
<accession>A0A0G1X6U6</accession>